<keyword evidence="2 9" id="KW-0963">Cytoplasm</keyword>
<feature type="propeptide" id="PRO_5044509419" description="Removed in mature form; by autocatalysis" evidence="9">
    <location>
        <begin position="1"/>
        <end position="53"/>
    </location>
</feature>
<dbReference type="Pfam" id="PF00227">
    <property type="entry name" value="Proteasome"/>
    <property type="match status" value="1"/>
</dbReference>
<dbReference type="EC" id="3.4.25.1" evidence="9 10"/>
<evidence type="ECO:0000256" key="5">
    <source>
        <dbReference type="ARBA" id="ARBA00022801"/>
    </source>
</evidence>
<dbReference type="PROSITE" id="PS51476">
    <property type="entry name" value="PROTEASOME_BETA_2"/>
    <property type="match status" value="1"/>
</dbReference>
<gene>
    <name evidence="9 11" type="primary">prcB</name>
    <name evidence="12" type="ORF">D7318_00725</name>
    <name evidence="11" type="ORF">D7319_02170</name>
</gene>
<dbReference type="GO" id="GO:0019774">
    <property type="term" value="C:proteasome core complex, beta-subunit complex"/>
    <property type="evidence" value="ECO:0007669"/>
    <property type="project" value="UniProtKB-UniRule"/>
</dbReference>
<dbReference type="Proteomes" id="UP000268652">
    <property type="component" value="Unassembled WGS sequence"/>
</dbReference>
<evidence type="ECO:0000256" key="3">
    <source>
        <dbReference type="ARBA" id="ARBA00022670"/>
    </source>
</evidence>
<dbReference type="CDD" id="cd01906">
    <property type="entry name" value="proteasome_protease_HslV"/>
    <property type="match status" value="1"/>
</dbReference>
<dbReference type="GO" id="GO:0004298">
    <property type="term" value="F:threonine-type endopeptidase activity"/>
    <property type="evidence" value="ECO:0007669"/>
    <property type="project" value="UniProtKB-UniRule"/>
</dbReference>
<feature type="chain" id="PRO_5023476427" description="Proteasome subunit beta" evidence="9">
    <location>
        <begin position="54"/>
        <end position="281"/>
    </location>
</feature>
<comment type="pathway">
    <text evidence="9">Protein degradation; proteasomal Pup-dependent pathway.</text>
</comment>
<dbReference type="FunFam" id="3.60.20.10:FF:000046">
    <property type="entry name" value="Proteasome subunit beta"/>
    <property type="match status" value="1"/>
</dbReference>
<evidence type="ECO:0000256" key="2">
    <source>
        <dbReference type="ARBA" id="ARBA00022490"/>
    </source>
</evidence>
<accession>A0A3A9WIG1</accession>
<dbReference type="GO" id="GO:0005737">
    <property type="term" value="C:cytoplasm"/>
    <property type="evidence" value="ECO:0007669"/>
    <property type="project" value="UniProtKB-SubCell"/>
</dbReference>
<evidence type="ECO:0000256" key="9">
    <source>
        <dbReference type="HAMAP-Rule" id="MF_02113"/>
    </source>
</evidence>
<dbReference type="InterPro" id="IPR001353">
    <property type="entry name" value="Proteasome_sua/b"/>
</dbReference>
<dbReference type="GO" id="GO:0010498">
    <property type="term" value="P:proteasomal protein catabolic process"/>
    <property type="evidence" value="ECO:0007669"/>
    <property type="project" value="UniProtKB-UniRule"/>
</dbReference>
<evidence type="ECO:0000313" key="14">
    <source>
        <dbReference type="Proteomes" id="UP000275024"/>
    </source>
</evidence>
<dbReference type="EMBL" id="RBDY01000001">
    <property type="protein sequence ID" value="RKN27471.1"/>
    <property type="molecule type" value="Genomic_DNA"/>
</dbReference>
<dbReference type="AlphaFoldDB" id="A0A3A9WIG1"/>
<evidence type="ECO:0000256" key="8">
    <source>
        <dbReference type="ARBA" id="ARBA00023145"/>
    </source>
</evidence>
<dbReference type="PANTHER" id="PTHR32194:SF0">
    <property type="entry name" value="ATP-DEPENDENT PROTEASE SUBUNIT HSLV"/>
    <property type="match status" value="1"/>
</dbReference>
<dbReference type="EMBL" id="RBDX01000001">
    <property type="protein sequence ID" value="RKN12765.1"/>
    <property type="molecule type" value="Genomic_DNA"/>
</dbReference>
<evidence type="ECO:0000256" key="6">
    <source>
        <dbReference type="ARBA" id="ARBA00022813"/>
    </source>
</evidence>
<protein>
    <recommendedName>
        <fullName evidence="9 10">Proteasome subunit beta</fullName>
        <ecNumber evidence="9 10">3.4.25.1</ecNumber>
    </recommendedName>
    <alternativeName>
        <fullName evidence="9">20S proteasome beta subunit</fullName>
    </alternativeName>
    <alternativeName>
        <fullName evidence="9">Proteasome core protein PrcB</fullName>
    </alternativeName>
</protein>
<dbReference type="InterPro" id="IPR023333">
    <property type="entry name" value="Proteasome_suB-type"/>
</dbReference>
<keyword evidence="3 9" id="KW-0645">Protease</keyword>
<keyword evidence="7 9" id="KW-0647">Proteasome</keyword>
<comment type="subunit">
    <text evidence="9">The 20S proteasome core is composed of 14 alpha and 14 beta subunits that assemble into four stacked heptameric rings, resulting in a barrel-shaped structure. The two inner rings, each composed of seven catalytic beta subunits, are sandwiched by two outer rings, each composed of seven alpha subunits. The catalytic chamber with the active sites is on the inside of the barrel. Has a gated structure, the ends of the cylinder being occluded by the N-termini of the alpha-subunits. Is capped by the proteasome-associated ATPase, ARC.</text>
</comment>
<dbReference type="GO" id="GO:0019941">
    <property type="term" value="P:modification-dependent protein catabolic process"/>
    <property type="evidence" value="ECO:0007669"/>
    <property type="project" value="UniProtKB-UniRule"/>
</dbReference>
<evidence type="ECO:0000256" key="10">
    <source>
        <dbReference type="NCBIfam" id="TIGR03690"/>
    </source>
</evidence>
<comment type="catalytic activity">
    <reaction evidence="1 9">
        <text>Cleavage of peptide bonds with very broad specificity.</text>
        <dbReference type="EC" id="3.4.25.1"/>
    </reaction>
</comment>
<dbReference type="InterPro" id="IPR022483">
    <property type="entry name" value="PSB_actinobac"/>
</dbReference>
<organism evidence="11 14">
    <name type="scientific">Streptomyces radicis</name>
    <dbReference type="NCBI Taxonomy" id="1750517"/>
    <lineage>
        <taxon>Bacteria</taxon>
        <taxon>Bacillati</taxon>
        <taxon>Actinomycetota</taxon>
        <taxon>Actinomycetes</taxon>
        <taxon>Kitasatosporales</taxon>
        <taxon>Streptomycetaceae</taxon>
        <taxon>Streptomyces</taxon>
    </lineage>
</organism>
<dbReference type="Gene3D" id="3.60.20.10">
    <property type="entry name" value="Glutamine Phosphoribosylpyrophosphate, subunit 1, domain 1"/>
    <property type="match status" value="1"/>
</dbReference>
<evidence type="ECO:0000313" key="12">
    <source>
        <dbReference type="EMBL" id="RKN27471.1"/>
    </source>
</evidence>
<comment type="activity regulation">
    <text evidence="9">The formation of the proteasomal ATPase ARC-20S proteasome complex, likely via the docking of the C-termini of ARC into the intersubunit pockets in the alpha-rings, may trigger opening of the gate for substrate entry. Interconversion between the open-gate and close-gate conformations leads to a dynamic regulation of the 20S proteasome proteolysis activity.</text>
</comment>
<dbReference type="UniPathway" id="UPA00997"/>
<sequence length="281" mass="29780">MAANSHDQGRLPAAFLRPGSSSFLDFLSDYAPERLPGSQVLPPVQGAVEAVHGTTIVAATFAGGVVLAGDRRATMGNMIAQRDVEKVFPADEYSAVGIAGTAGLAVELVKLFQLELEHFEKVEGHALSLEGKANRLSAMIRGNLGMALQGLAVVPMFAGYDLERERGRIFSYDVTGGRSEELGFAAVGSGSIFARGALKKLHREDLTEQQTATVVVQSLYDAADDDSATGGPDLARRIFPIVTVITEDGFRRLGEAEVSEIARTVTEGRLSQPNGPLAPVL</sequence>
<dbReference type="SUPFAM" id="SSF56235">
    <property type="entry name" value="N-terminal nucleophile aminohydrolases (Ntn hydrolases)"/>
    <property type="match status" value="1"/>
</dbReference>
<dbReference type="RefSeq" id="WP_120694839.1">
    <property type="nucleotide sequence ID" value="NZ_RBDX01000001.1"/>
</dbReference>
<reference evidence="13 14" key="1">
    <citation type="submission" date="2018-09" db="EMBL/GenBank/DDBJ databases">
        <title>Streptomyces sp. nov. DS1-2, an endophytic actinomycete isolated from roots of Dendrobium scabrilingue.</title>
        <authorList>
            <person name="Kuncharoen N."/>
            <person name="Kudo T."/>
            <person name="Ohkuma M."/>
            <person name="Yuki M."/>
            <person name="Tanasupawat S."/>
        </authorList>
    </citation>
    <scope>NUCLEOTIDE SEQUENCE [LARGE SCALE GENOMIC DNA]</scope>
    <source>
        <strain evidence="11 14">AZ1-7</strain>
        <strain evidence="12 13">DS1-2</strain>
    </source>
</reference>
<comment type="caution">
    <text evidence="11">The sequence shown here is derived from an EMBL/GenBank/DDBJ whole genome shotgun (WGS) entry which is preliminary data.</text>
</comment>
<keyword evidence="4 9" id="KW-0888">Threonine protease</keyword>
<evidence type="ECO:0000313" key="13">
    <source>
        <dbReference type="Proteomes" id="UP000268652"/>
    </source>
</evidence>
<comment type="subcellular location">
    <subcellularLocation>
        <location evidence="9">Cytoplasm</location>
    </subcellularLocation>
</comment>
<evidence type="ECO:0000313" key="11">
    <source>
        <dbReference type="EMBL" id="RKN12765.1"/>
    </source>
</evidence>
<name>A0A3A9WIG1_9ACTN</name>
<keyword evidence="5 9" id="KW-0378">Hydrolase</keyword>
<dbReference type="HAMAP" id="MF_02113_B">
    <property type="entry name" value="Proteasome_B_B"/>
    <property type="match status" value="1"/>
</dbReference>
<dbReference type="InterPro" id="IPR029055">
    <property type="entry name" value="Ntn_hydrolases_N"/>
</dbReference>
<proteinExistence type="inferred from homology"/>
<dbReference type="NCBIfam" id="TIGR03690">
    <property type="entry name" value="20S_bact_beta"/>
    <property type="match status" value="1"/>
</dbReference>
<evidence type="ECO:0000256" key="4">
    <source>
        <dbReference type="ARBA" id="ARBA00022698"/>
    </source>
</evidence>
<feature type="active site" description="Nucleophile" evidence="9">
    <location>
        <position position="54"/>
    </location>
</feature>
<keyword evidence="6 9" id="KW-0068">Autocatalytic cleavage</keyword>
<keyword evidence="13" id="KW-1185">Reference proteome</keyword>
<keyword evidence="8 9" id="KW-0865">Zymogen</keyword>
<comment type="similarity">
    <text evidence="9">Belongs to the peptidase T1B family.</text>
</comment>
<dbReference type="PANTHER" id="PTHR32194">
    <property type="entry name" value="METALLOPROTEASE TLDD"/>
    <property type="match status" value="1"/>
</dbReference>
<evidence type="ECO:0000256" key="7">
    <source>
        <dbReference type="ARBA" id="ARBA00022942"/>
    </source>
</evidence>
<comment type="function">
    <text evidence="9">Component of the proteasome core, a large protease complex with broad specificity involved in protein degradation.</text>
</comment>
<evidence type="ECO:0000256" key="1">
    <source>
        <dbReference type="ARBA" id="ARBA00001198"/>
    </source>
</evidence>
<dbReference type="OrthoDB" id="5174038at2"/>
<dbReference type="Proteomes" id="UP000275024">
    <property type="component" value="Unassembled WGS sequence"/>
</dbReference>